<evidence type="ECO:0000313" key="2">
    <source>
        <dbReference type="EMBL" id="XCC92387.1"/>
    </source>
</evidence>
<dbReference type="InterPro" id="IPR035919">
    <property type="entry name" value="EAL_sf"/>
</dbReference>
<dbReference type="CDD" id="cd01948">
    <property type="entry name" value="EAL"/>
    <property type="match status" value="1"/>
</dbReference>
<dbReference type="GO" id="GO:0071111">
    <property type="term" value="F:cyclic-guanylate-specific phosphodiesterase activity"/>
    <property type="evidence" value="ECO:0007669"/>
    <property type="project" value="InterPro"/>
</dbReference>
<feature type="domain" description="EAL" evidence="1">
    <location>
        <begin position="48"/>
        <end position="298"/>
    </location>
</feature>
<dbReference type="InterPro" id="IPR001633">
    <property type="entry name" value="EAL_dom"/>
</dbReference>
<dbReference type="InterPro" id="IPR050706">
    <property type="entry name" value="Cyclic-di-GMP_PDE-like"/>
</dbReference>
<dbReference type="PROSITE" id="PS50883">
    <property type="entry name" value="EAL"/>
    <property type="match status" value="1"/>
</dbReference>
<dbReference type="Pfam" id="PF00563">
    <property type="entry name" value="EAL"/>
    <property type="match status" value="1"/>
</dbReference>
<sequence length="300" mass="32811">MRAAEGAEVMQGIAGEGARVTQLRGPGRNPHSGGGTGAVLDAALDLRDRDILQRVRAAIRHRQVMLVFQPVVQARAPRNVVFHEAMLRVMDETGRIVPARDFIWEVEDLEEGRILDCLALEQGLAELIRAPGLRLSVNMSARSIGYRRWMQVLDKGLGADPTLAGRLILEISESSAMLLPELVIGFMNDLHRRGITFAMDDFGAGQTVLRHFKRFSFDILKIDGQVISGIDRDPDNQVLLRAITAIAEQFDMFTVAESVETRAEAELAAACGVTCLQGYHLGVPVPRPGWRSADAPASPA</sequence>
<dbReference type="SMART" id="SM00052">
    <property type="entry name" value="EAL"/>
    <property type="match status" value="1"/>
</dbReference>
<dbReference type="PANTHER" id="PTHR33121:SF79">
    <property type="entry name" value="CYCLIC DI-GMP PHOSPHODIESTERASE PDED-RELATED"/>
    <property type="match status" value="1"/>
</dbReference>
<name>A0AAU8ACC1_9RHOB</name>
<accession>A0AAU8ACC1</accession>
<dbReference type="PANTHER" id="PTHR33121">
    <property type="entry name" value="CYCLIC DI-GMP PHOSPHODIESTERASE PDEF"/>
    <property type="match status" value="1"/>
</dbReference>
<reference evidence="2" key="1">
    <citation type="submission" date="2023-02" db="EMBL/GenBank/DDBJ databases">
        <title>Description and genomic characterization of Salipiger bruguierae sp. nov., isolated from the sediment of mangrove plant Bruguiera sexangula.</title>
        <authorList>
            <person name="Long M."/>
        </authorList>
    </citation>
    <scope>NUCLEOTIDE SEQUENCE</scope>
    <source>
        <strain evidence="2">H15</strain>
    </source>
</reference>
<dbReference type="AlphaFoldDB" id="A0AAU8ACC1"/>
<gene>
    <name evidence="2" type="ORF">PVT71_07720</name>
</gene>
<dbReference type="SUPFAM" id="SSF141868">
    <property type="entry name" value="EAL domain-like"/>
    <property type="match status" value="1"/>
</dbReference>
<protein>
    <submittedName>
        <fullName evidence="2">EAL domain-containing protein</fullName>
    </submittedName>
</protein>
<evidence type="ECO:0000259" key="1">
    <source>
        <dbReference type="PROSITE" id="PS50883"/>
    </source>
</evidence>
<dbReference type="EMBL" id="CP123384">
    <property type="protein sequence ID" value="XCC92387.1"/>
    <property type="molecule type" value="Genomic_DNA"/>
</dbReference>
<organism evidence="2">
    <name type="scientific">Alloyangia sp. H15</name>
    <dbReference type="NCBI Taxonomy" id="3029062"/>
    <lineage>
        <taxon>Bacteria</taxon>
        <taxon>Pseudomonadati</taxon>
        <taxon>Pseudomonadota</taxon>
        <taxon>Alphaproteobacteria</taxon>
        <taxon>Rhodobacterales</taxon>
        <taxon>Roseobacteraceae</taxon>
        <taxon>Alloyangia</taxon>
    </lineage>
</organism>
<proteinExistence type="predicted"/>
<dbReference type="RefSeq" id="WP_353471217.1">
    <property type="nucleotide sequence ID" value="NZ_CP123384.1"/>
</dbReference>
<dbReference type="Gene3D" id="3.20.20.450">
    <property type="entry name" value="EAL domain"/>
    <property type="match status" value="1"/>
</dbReference>